<evidence type="ECO:0000256" key="1">
    <source>
        <dbReference type="SAM" id="Phobius"/>
    </source>
</evidence>
<comment type="caution">
    <text evidence="2">The sequence shown here is derived from an EMBL/GenBank/DDBJ whole genome shotgun (WGS) entry which is preliminary data.</text>
</comment>
<feature type="transmembrane region" description="Helical" evidence="1">
    <location>
        <begin position="155"/>
        <end position="179"/>
    </location>
</feature>
<keyword evidence="1" id="KW-0812">Transmembrane</keyword>
<protein>
    <recommendedName>
        <fullName evidence="4">DUF2232 domain-containing protein</fullName>
    </recommendedName>
</protein>
<name>A0ABW0KFJ3_9BACL</name>
<feature type="transmembrane region" description="Helical" evidence="1">
    <location>
        <begin position="119"/>
        <end position="143"/>
    </location>
</feature>
<dbReference type="RefSeq" id="WP_377526547.1">
    <property type="nucleotide sequence ID" value="NZ_JBHSMJ010000042.1"/>
</dbReference>
<keyword evidence="3" id="KW-1185">Reference proteome</keyword>
<feature type="transmembrane region" description="Helical" evidence="1">
    <location>
        <begin position="20"/>
        <end position="43"/>
    </location>
</feature>
<feature type="transmembrane region" description="Helical" evidence="1">
    <location>
        <begin position="94"/>
        <end position="112"/>
    </location>
</feature>
<evidence type="ECO:0000313" key="2">
    <source>
        <dbReference type="EMBL" id="MFC5452139.1"/>
    </source>
</evidence>
<dbReference type="Proteomes" id="UP001596044">
    <property type="component" value="Unassembled WGS sequence"/>
</dbReference>
<proteinExistence type="predicted"/>
<dbReference type="EMBL" id="JBHSMJ010000042">
    <property type="protein sequence ID" value="MFC5452139.1"/>
    <property type="molecule type" value="Genomic_DNA"/>
</dbReference>
<reference evidence="3" key="1">
    <citation type="journal article" date="2019" name="Int. J. Syst. Evol. Microbiol.">
        <title>The Global Catalogue of Microorganisms (GCM) 10K type strain sequencing project: providing services to taxonomists for standard genome sequencing and annotation.</title>
        <authorList>
            <consortium name="The Broad Institute Genomics Platform"/>
            <consortium name="The Broad Institute Genome Sequencing Center for Infectious Disease"/>
            <person name="Wu L."/>
            <person name="Ma J."/>
        </authorList>
    </citation>
    <scope>NUCLEOTIDE SEQUENCE [LARGE SCALE GENOMIC DNA]</scope>
    <source>
        <strain evidence="3">KACC 11904</strain>
    </source>
</reference>
<sequence length="376" mass="40337">MNAWVASEVQSKHHRIAVTLFPIAVFLGYLGPFIFGMGMLVFFLVTSFKMLKKMLIYMLILGAISAAIPVLAPVIFIVMLVFFIMRIGYVIKNWRPFVAGLIVYGGAGIILARTEHASFILRGLSFSLLVESVIVAFISYLVLNQTLKWLYTFGYTSYSALGIMGSAPLIVISFILPFLKLHIGGDGFAPDGAVGHAGHAGHSTGSIGHQGDTYADGVTVKHVQGAESGQPLVGVKAHVRTAPDGDVTNNLSYQGPDAKAPNMEDLVGVKAHVRTAPDGDVTNNLSYQGPDAKAPNTEDLVDVKAHVRTAPDGDVTDVQEKAQKTTYIGIVAGPVRIREASPEVLNKVMEVESHAAVGQVAIDKMIHSVKKSKKES</sequence>
<organism evidence="2 3">
    <name type="scientific">Paenibacillus aestuarii</name>
    <dbReference type="NCBI Taxonomy" id="516965"/>
    <lineage>
        <taxon>Bacteria</taxon>
        <taxon>Bacillati</taxon>
        <taxon>Bacillota</taxon>
        <taxon>Bacilli</taxon>
        <taxon>Bacillales</taxon>
        <taxon>Paenibacillaceae</taxon>
        <taxon>Paenibacillus</taxon>
    </lineage>
</organism>
<evidence type="ECO:0000313" key="3">
    <source>
        <dbReference type="Proteomes" id="UP001596044"/>
    </source>
</evidence>
<accession>A0ABW0KFJ3</accession>
<keyword evidence="1" id="KW-0472">Membrane</keyword>
<gene>
    <name evidence="2" type="ORF">ACFPOG_28430</name>
</gene>
<keyword evidence="1" id="KW-1133">Transmembrane helix</keyword>
<feature type="transmembrane region" description="Helical" evidence="1">
    <location>
        <begin position="55"/>
        <end position="88"/>
    </location>
</feature>
<evidence type="ECO:0008006" key="4">
    <source>
        <dbReference type="Google" id="ProtNLM"/>
    </source>
</evidence>